<dbReference type="Pfam" id="PF01764">
    <property type="entry name" value="Lipase_3"/>
    <property type="match status" value="1"/>
</dbReference>
<protein>
    <submittedName>
        <fullName evidence="5">Triacylglycerol lipase-like protein</fullName>
    </submittedName>
</protein>
<dbReference type="RefSeq" id="XP_006696843.1">
    <property type="nucleotide sequence ID" value="XM_006696780.1"/>
</dbReference>
<keyword evidence="1 3" id="KW-0732">Signal</keyword>
<dbReference type="InterPro" id="IPR051299">
    <property type="entry name" value="AB_hydrolase_lip/est"/>
</dbReference>
<reference evidence="5 6" key="1">
    <citation type="journal article" date="2011" name="Cell">
        <title>Insight into structure and assembly of the nuclear pore complex by utilizing the genome of a eukaryotic thermophile.</title>
        <authorList>
            <person name="Amlacher S."/>
            <person name="Sarges P."/>
            <person name="Flemming D."/>
            <person name="van Noort V."/>
            <person name="Kunze R."/>
            <person name="Devos D.P."/>
            <person name="Arumugam M."/>
            <person name="Bork P."/>
            <person name="Hurt E."/>
        </authorList>
    </citation>
    <scope>NUCLEOTIDE SEQUENCE [LARGE SCALE GENOMIC DNA]</scope>
    <source>
        <strain evidence="6">DSM 1495 / CBS 144.50 / IMI 039719</strain>
    </source>
</reference>
<feature type="domain" description="Fungal lipase-type" evidence="4">
    <location>
        <begin position="99"/>
        <end position="229"/>
    </location>
</feature>
<evidence type="ECO:0000313" key="6">
    <source>
        <dbReference type="Proteomes" id="UP000008066"/>
    </source>
</evidence>
<dbReference type="EMBL" id="GL988047">
    <property type="protein sequence ID" value="EGS17225.1"/>
    <property type="molecule type" value="Genomic_DNA"/>
</dbReference>
<dbReference type="Proteomes" id="UP000008066">
    <property type="component" value="Unassembled WGS sequence"/>
</dbReference>
<dbReference type="OrthoDB" id="426718at2759"/>
<dbReference type="InterPro" id="IPR029058">
    <property type="entry name" value="AB_hydrolase_fold"/>
</dbReference>
<dbReference type="PANTHER" id="PTHR46640">
    <property type="entry name" value="TRIACYLGLYCEROL LIPASE, PUTATIVE (AFU_ORTHOLOGUE AFUA_6G06510)-RELATED"/>
    <property type="match status" value="1"/>
</dbReference>
<accession>G0SG86</accession>
<gene>
    <name evidence="5" type="ORF">CTHT_0065440</name>
</gene>
<feature type="chain" id="PRO_5012610074" evidence="3">
    <location>
        <begin position="16"/>
        <end position="333"/>
    </location>
</feature>
<evidence type="ECO:0000256" key="1">
    <source>
        <dbReference type="ARBA" id="ARBA00022729"/>
    </source>
</evidence>
<keyword evidence="2" id="KW-0378">Hydrolase</keyword>
<dbReference type="Gene3D" id="3.40.50.1820">
    <property type="entry name" value="alpha/beta hydrolase"/>
    <property type="match status" value="1"/>
</dbReference>
<feature type="signal peptide" evidence="3">
    <location>
        <begin position="1"/>
        <end position="15"/>
    </location>
</feature>
<dbReference type="GO" id="GO:0006629">
    <property type="term" value="P:lipid metabolic process"/>
    <property type="evidence" value="ECO:0007669"/>
    <property type="project" value="InterPro"/>
</dbReference>
<dbReference type="AlphaFoldDB" id="G0SG86"/>
<dbReference type="OMA" id="PEYWISS"/>
<dbReference type="PANTHER" id="PTHR46640:SF1">
    <property type="entry name" value="FUNGAL LIPASE-LIKE DOMAIN-CONTAINING PROTEIN-RELATED"/>
    <property type="match status" value="1"/>
</dbReference>
<dbReference type="InterPro" id="IPR002921">
    <property type="entry name" value="Fungal_lipase-type"/>
</dbReference>
<proteinExistence type="predicted"/>
<dbReference type="SUPFAM" id="SSF53474">
    <property type="entry name" value="alpha/beta-Hydrolases"/>
    <property type="match status" value="1"/>
</dbReference>
<evidence type="ECO:0000259" key="4">
    <source>
        <dbReference type="Pfam" id="PF01764"/>
    </source>
</evidence>
<name>G0SG86_CHATD</name>
<dbReference type="CDD" id="cd00519">
    <property type="entry name" value="Lipase_3"/>
    <property type="match status" value="1"/>
</dbReference>
<sequence>MKGFLLASLAALAVAAPSSKKQRAAPVTAQQLNNFKLYMQWSSASHCANEAPIGSVVTCTDNQCSMFQSHNATVAATFIGSILDMRGFLGIDDVDKNIVLSFRGSTSWRNWIADAIFVQTPCDLTPGCLVHAGFYASWLEIKNSVIDAVKAAKAAHPNYKLVTTGHSLGAAVATLAAATLRKAGIPIELYTYGSPRVGNKAFAEFVTNQAGGEYRLTHSADPIPRLPPIIFNYRHTSPEYWFDEGEDGVVTVDEFQICEGYANVNCNAATSGFNMDLHGWYFQNHQGCSLGYTPWRAVKERELSDPELEALVNRFAEMDKAYVENLNLEGLEP</sequence>
<evidence type="ECO:0000256" key="2">
    <source>
        <dbReference type="ARBA" id="ARBA00022801"/>
    </source>
</evidence>
<dbReference type="GeneID" id="18260582"/>
<keyword evidence="6" id="KW-1185">Reference proteome</keyword>
<dbReference type="eggNOG" id="KOG4569">
    <property type="taxonomic scope" value="Eukaryota"/>
</dbReference>
<evidence type="ECO:0000256" key="3">
    <source>
        <dbReference type="SAM" id="SignalP"/>
    </source>
</evidence>
<dbReference type="HOGENOM" id="CLU_032957_1_0_1"/>
<dbReference type="KEGG" id="cthr:CTHT_0065440"/>
<organism evidence="6">
    <name type="scientific">Chaetomium thermophilum (strain DSM 1495 / CBS 144.50 / IMI 039719)</name>
    <name type="common">Thermochaetoides thermophila</name>
    <dbReference type="NCBI Taxonomy" id="759272"/>
    <lineage>
        <taxon>Eukaryota</taxon>
        <taxon>Fungi</taxon>
        <taxon>Dikarya</taxon>
        <taxon>Ascomycota</taxon>
        <taxon>Pezizomycotina</taxon>
        <taxon>Sordariomycetes</taxon>
        <taxon>Sordariomycetidae</taxon>
        <taxon>Sordariales</taxon>
        <taxon>Chaetomiaceae</taxon>
        <taxon>Thermochaetoides</taxon>
    </lineage>
</organism>
<dbReference type="GO" id="GO:0016787">
    <property type="term" value="F:hydrolase activity"/>
    <property type="evidence" value="ECO:0007669"/>
    <property type="project" value="UniProtKB-KW"/>
</dbReference>
<evidence type="ECO:0000313" key="5">
    <source>
        <dbReference type="EMBL" id="EGS17225.1"/>
    </source>
</evidence>